<evidence type="ECO:0000313" key="1">
    <source>
        <dbReference type="EMBL" id="MCM2391370.1"/>
    </source>
</evidence>
<comment type="caution">
    <text evidence="1">The sequence shown here is derived from an EMBL/GenBank/DDBJ whole genome shotgun (WGS) entry which is preliminary data.</text>
</comment>
<dbReference type="EMBL" id="JAMQAW010000030">
    <property type="protein sequence ID" value="MCM2391370.1"/>
    <property type="molecule type" value="Genomic_DNA"/>
</dbReference>
<organism evidence="1 2">
    <name type="scientific">Streptomyces albipurpureus</name>
    <dbReference type="NCBI Taxonomy" id="2897419"/>
    <lineage>
        <taxon>Bacteria</taxon>
        <taxon>Bacillati</taxon>
        <taxon>Actinomycetota</taxon>
        <taxon>Actinomycetes</taxon>
        <taxon>Kitasatosporales</taxon>
        <taxon>Streptomycetaceae</taxon>
        <taxon>Streptomyces</taxon>
    </lineage>
</organism>
<reference evidence="1" key="1">
    <citation type="submission" date="2022-06" db="EMBL/GenBank/DDBJ databases">
        <title>Genome public.</title>
        <authorList>
            <person name="Sun Q."/>
        </authorList>
    </citation>
    <scope>NUCLEOTIDE SEQUENCE</scope>
    <source>
        <strain evidence="1">CWNU-1</strain>
    </source>
</reference>
<name>A0ABT0UTF7_9ACTN</name>
<protein>
    <submittedName>
        <fullName evidence="1">Uncharacterized protein</fullName>
    </submittedName>
</protein>
<evidence type="ECO:0000313" key="2">
    <source>
        <dbReference type="Proteomes" id="UP001431429"/>
    </source>
</evidence>
<dbReference type="Proteomes" id="UP001431429">
    <property type="component" value="Unassembled WGS sequence"/>
</dbReference>
<accession>A0ABT0UTF7</accession>
<keyword evidence="2" id="KW-1185">Reference proteome</keyword>
<sequence length="140" mass="16179">MPRRRPSVVRDGIPVRVKGRHRYSVIDGLSGSCMAQIVRLEQTRFRPGETAAAFRDWWALAHRSRQWYAPLSFADCSYCEAPECCEPTAFPRDQLEDTLRALPRRPARELRVLVRELDARILARSPLLLAEPSDAYWWVA</sequence>
<dbReference type="RefSeq" id="WP_250921701.1">
    <property type="nucleotide sequence ID" value="NZ_JAMQAW010000030.1"/>
</dbReference>
<proteinExistence type="predicted"/>
<gene>
    <name evidence="1" type="ORF">NBG84_24285</name>
</gene>